<dbReference type="Proteomes" id="UP000316621">
    <property type="component" value="Chromosome 7"/>
</dbReference>
<name>A0A4Y7KDU0_PAPSO</name>
<dbReference type="PANTHER" id="PTHR34367:SF1">
    <property type="entry name" value="OS04G0528600 PROTEIN"/>
    <property type="match status" value="1"/>
</dbReference>
<proteinExistence type="predicted"/>
<evidence type="ECO:0000313" key="3">
    <source>
        <dbReference type="Proteomes" id="UP000316621"/>
    </source>
</evidence>
<organism evidence="2 3">
    <name type="scientific">Papaver somniferum</name>
    <name type="common">Opium poppy</name>
    <dbReference type="NCBI Taxonomy" id="3469"/>
    <lineage>
        <taxon>Eukaryota</taxon>
        <taxon>Viridiplantae</taxon>
        <taxon>Streptophyta</taxon>
        <taxon>Embryophyta</taxon>
        <taxon>Tracheophyta</taxon>
        <taxon>Spermatophyta</taxon>
        <taxon>Magnoliopsida</taxon>
        <taxon>Ranunculales</taxon>
        <taxon>Papaveraceae</taxon>
        <taxon>Papaveroideae</taxon>
        <taxon>Papaver</taxon>
    </lineage>
</organism>
<feature type="compositionally biased region" description="Low complexity" evidence="1">
    <location>
        <begin position="151"/>
        <end position="164"/>
    </location>
</feature>
<feature type="compositionally biased region" description="Basic and acidic residues" evidence="1">
    <location>
        <begin position="1"/>
        <end position="10"/>
    </location>
</feature>
<feature type="region of interest" description="Disordered" evidence="1">
    <location>
        <begin position="1"/>
        <end position="125"/>
    </location>
</feature>
<feature type="compositionally biased region" description="Basic residues" evidence="1">
    <location>
        <begin position="201"/>
        <end position="215"/>
    </location>
</feature>
<feature type="compositionally biased region" description="Basic and acidic residues" evidence="1">
    <location>
        <begin position="232"/>
        <end position="247"/>
    </location>
</feature>
<feature type="compositionally biased region" description="Polar residues" evidence="1">
    <location>
        <begin position="325"/>
        <end position="335"/>
    </location>
</feature>
<feature type="compositionally biased region" description="Low complexity" evidence="1">
    <location>
        <begin position="45"/>
        <end position="60"/>
    </location>
</feature>
<keyword evidence="3" id="KW-1185">Reference proteome</keyword>
<dbReference type="OrthoDB" id="1927466at2759"/>
<feature type="compositionally biased region" description="Basic and acidic residues" evidence="1">
    <location>
        <begin position="173"/>
        <end position="187"/>
    </location>
</feature>
<feature type="region of interest" description="Disordered" evidence="1">
    <location>
        <begin position="151"/>
        <end position="398"/>
    </location>
</feature>
<reference evidence="2 3" key="1">
    <citation type="journal article" date="2018" name="Science">
        <title>The opium poppy genome and morphinan production.</title>
        <authorList>
            <person name="Guo L."/>
            <person name="Winzer T."/>
            <person name="Yang X."/>
            <person name="Li Y."/>
            <person name="Ning Z."/>
            <person name="He Z."/>
            <person name="Teodor R."/>
            <person name="Lu Y."/>
            <person name="Bowser T.A."/>
            <person name="Graham I.A."/>
            <person name="Ye K."/>
        </authorList>
    </citation>
    <scope>NUCLEOTIDE SEQUENCE [LARGE SCALE GENOMIC DNA]</scope>
    <source>
        <strain evidence="3">cv. HN1</strain>
        <tissue evidence="2">Leaves</tissue>
    </source>
</reference>
<protein>
    <submittedName>
        <fullName evidence="2">Uncharacterized protein</fullName>
    </submittedName>
</protein>
<dbReference type="InterPro" id="IPR040412">
    <property type="entry name" value="At1g65710-like"/>
</dbReference>
<dbReference type="OMA" id="GTDMEEQ"/>
<dbReference type="PANTHER" id="PTHR34367">
    <property type="entry name" value="OS02G0734667 PROTEIN"/>
    <property type="match status" value="1"/>
</dbReference>
<feature type="compositionally biased region" description="Polar residues" evidence="1">
    <location>
        <begin position="632"/>
        <end position="641"/>
    </location>
</feature>
<dbReference type="EMBL" id="CM010721">
    <property type="protein sequence ID" value="RZC71553.1"/>
    <property type="molecule type" value="Genomic_DNA"/>
</dbReference>
<feature type="compositionally biased region" description="Polar residues" evidence="1">
    <location>
        <begin position="379"/>
        <end position="389"/>
    </location>
</feature>
<feature type="compositionally biased region" description="Low complexity" evidence="1">
    <location>
        <begin position="11"/>
        <end position="28"/>
    </location>
</feature>
<feature type="compositionally biased region" description="Polar residues" evidence="1">
    <location>
        <begin position="61"/>
        <end position="70"/>
    </location>
</feature>
<evidence type="ECO:0000313" key="2">
    <source>
        <dbReference type="EMBL" id="RZC71553.1"/>
    </source>
</evidence>
<feature type="region of interest" description="Disordered" evidence="1">
    <location>
        <begin position="628"/>
        <end position="679"/>
    </location>
</feature>
<accession>A0A4Y7KDU0</accession>
<gene>
    <name evidence="2" type="ORF">C5167_034736</name>
</gene>
<sequence>MGSCLSKKESSSSTTTTCSAVTVTNKTTPLPDPPSKDEENKKKPAITTTTTTTITAATTTKNPQEESNNGVMKKEVFVIKQRRSHERRPSEGKITISTPTTSNTKEDPSSSSSGEGAGNGNNVVERSGVVRTSSCTKEEVDAILIQCGRLSRSSSGNNLNNNSNTRKYSGSKRSYDFDHDAIEKGSDDIDNDNVGIDANSHHHQRRHSRSSHRRNSSRDKDVEGGSSTKRSGSREKRSSSREEDRTRSGGGSGSRRVSRSPGRRSETPSSANAAGGAGVTEKSRPGKMVSVPASNRVGGADSGTIAGSGVKRVSVRRSGEIGRTTAASPRSQSPANVRGAGNNENHHQHPHSLSRSNSRKAEHSPYRRNPMAEIDDNSQRPNENTNLKNQKIKDCEPTLNKKSSILQSQQKSELKTQRVTEAIVQETNTNGSRDVKENIGLTTGAAVGESLKPHGITRTRSARRSRDFDLNSALEPDTILNPTSYASLLLEDIQNFHQQNTTTTTPTAAAATATAFTLPACVTKACSILDAVADLNSCASSNISNDDRNCFEVSDNRSNNNKNFSKSTTNAVPFNPLGKKRLDAKKKTYAESELVVGNDEEKEDLMEPSLHKYITVRRGVNIVNEEMDMEQQESSGSNSVVAAQHNWASSSSSWEPNSADSTDRWTSRSNTTGGEQEELNLVISEKVKQQQNISGTPMRRKKETNELQGKVIGGNVRGQMRIPIAAASM</sequence>
<evidence type="ECO:0000256" key="1">
    <source>
        <dbReference type="SAM" id="MobiDB-lite"/>
    </source>
</evidence>
<dbReference type="Gramene" id="RZC71553">
    <property type="protein sequence ID" value="RZC71553"/>
    <property type="gene ID" value="C5167_034736"/>
</dbReference>
<dbReference type="AlphaFoldDB" id="A0A4Y7KDU0"/>